<evidence type="ECO:0000256" key="1">
    <source>
        <dbReference type="SAM" id="MobiDB-lite"/>
    </source>
</evidence>
<proteinExistence type="predicted"/>
<organism evidence="2 3">
    <name type="scientific">Gigaspora rosea</name>
    <dbReference type="NCBI Taxonomy" id="44941"/>
    <lineage>
        <taxon>Eukaryota</taxon>
        <taxon>Fungi</taxon>
        <taxon>Fungi incertae sedis</taxon>
        <taxon>Mucoromycota</taxon>
        <taxon>Glomeromycotina</taxon>
        <taxon>Glomeromycetes</taxon>
        <taxon>Diversisporales</taxon>
        <taxon>Gigasporaceae</taxon>
        <taxon>Gigaspora</taxon>
    </lineage>
</organism>
<protein>
    <submittedName>
        <fullName evidence="2">Uncharacterized protein</fullName>
    </submittedName>
</protein>
<feature type="compositionally biased region" description="Basic and acidic residues" evidence="1">
    <location>
        <begin position="132"/>
        <end position="147"/>
    </location>
</feature>
<keyword evidence="3" id="KW-1185">Reference proteome</keyword>
<evidence type="ECO:0000313" key="2">
    <source>
        <dbReference type="EMBL" id="RIB03612.1"/>
    </source>
</evidence>
<dbReference type="EMBL" id="QKWP01002363">
    <property type="protein sequence ID" value="RIB03612.1"/>
    <property type="molecule type" value="Genomic_DNA"/>
</dbReference>
<comment type="caution">
    <text evidence="2">The sequence shown here is derived from an EMBL/GenBank/DDBJ whole genome shotgun (WGS) entry which is preliminary data.</text>
</comment>
<dbReference type="Proteomes" id="UP000266673">
    <property type="component" value="Unassembled WGS sequence"/>
</dbReference>
<reference evidence="2 3" key="1">
    <citation type="submission" date="2018-06" db="EMBL/GenBank/DDBJ databases">
        <title>Comparative genomics reveals the genomic features of Rhizophagus irregularis, R. cerebriforme, R. diaphanum and Gigaspora rosea, and their symbiotic lifestyle signature.</title>
        <authorList>
            <person name="Morin E."/>
            <person name="San Clemente H."/>
            <person name="Chen E.C.H."/>
            <person name="De La Providencia I."/>
            <person name="Hainaut M."/>
            <person name="Kuo A."/>
            <person name="Kohler A."/>
            <person name="Murat C."/>
            <person name="Tang N."/>
            <person name="Roy S."/>
            <person name="Loubradou J."/>
            <person name="Henrissat B."/>
            <person name="Grigoriev I.V."/>
            <person name="Corradi N."/>
            <person name="Roux C."/>
            <person name="Martin F.M."/>
        </authorList>
    </citation>
    <scope>NUCLEOTIDE SEQUENCE [LARGE SCALE GENOMIC DNA]</scope>
    <source>
        <strain evidence="2 3">DAOM 194757</strain>
    </source>
</reference>
<sequence length="187" mass="21846">MKIKNNQITRIESFGGPGIIHTSLRYILFEESTEENGAMERRENLIKGLLSKETLKDFNRNLGLKSSQINKLCARLVNSFWKVFYKRIWKFRCEIVNEWEVTQEISIKVKRKRRVDQYGSSEGKRKVRSGKKKFEEKKNKSSQEVKSSRKKNKALRKALDTVKGIVHNNIKPAWSLVIGACKKRESD</sequence>
<accession>A0A397U027</accession>
<name>A0A397U027_9GLOM</name>
<dbReference type="AlphaFoldDB" id="A0A397U027"/>
<evidence type="ECO:0000313" key="3">
    <source>
        <dbReference type="Proteomes" id="UP000266673"/>
    </source>
</evidence>
<gene>
    <name evidence="2" type="ORF">C2G38_2287142</name>
</gene>
<feature type="region of interest" description="Disordered" evidence="1">
    <location>
        <begin position="118"/>
        <end position="155"/>
    </location>
</feature>